<comment type="caution">
    <text evidence="1">The sequence shown here is derived from an EMBL/GenBank/DDBJ whole genome shotgun (WGS) entry which is preliminary data.</text>
</comment>
<evidence type="ECO:0000313" key="2">
    <source>
        <dbReference type="Proteomes" id="UP001295794"/>
    </source>
</evidence>
<sequence length="106" mass="11273">MRALCNRNASRPGETRSLHRARCASVLRRCRSGGTRATTALSSSTKARIVAGIGLASFSPRASLRGNVCSVPSPVAGSKWLTPATNTPFKFASWTPRCFNTHIALG</sequence>
<dbReference type="EMBL" id="CAVNYO010000149">
    <property type="protein sequence ID" value="CAK5269526.1"/>
    <property type="molecule type" value="Genomic_DNA"/>
</dbReference>
<proteinExistence type="predicted"/>
<name>A0AAD2H587_9AGAR</name>
<evidence type="ECO:0000313" key="1">
    <source>
        <dbReference type="EMBL" id="CAK5269526.1"/>
    </source>
</evidence>
<reference evidence="1" key="1">
    <citation type="submission" date="2023-11" db="EMBL/GenBank/DDBJ databases">
        <authorList>
            <person name="De Vega J J."/>
            <person name="De Vega J J."/>
        </authorList>
    </citation>
    <scope>NUCLEOTIDE SEQUENCE</scope>
</reference>
<dbReference type="AlphaFoldDB" id="A0AAD2H587"/>
<dbReference type="Proteomes" id="UP001295794">
    <property type="component" value="Unassembled WGS sequence"/>
</dbReference>
<organism evidence="1 2">
    <name type="scientific">Mycena citricolor</name>
    <dbReference type="NCBI Taxonomy" id="2018698"/>
    <lineage>
        <taxon>Eukaryota</taxon>
        <taxon>Fungi</taxon>
        <taxon>Dikarya</taxon>
        <taxon>Basidiomycota</taxon>
        <taxon>Agaricomycotina</taxon>
        <taxon>Agaricomycetes</taxon>
        <taxon>Agaricomycetidae</taxon>
        <taxon>Agaricales</taxon>
        <taxon>Marasmiineae</taxon>
        <taxon>Mycenaceae</taxon>
        <taxon>Mycena</taxon>
    </lineage>
</organism>
<protein>
    <submittedName>
        <fullName evidence="1">Uncharacterized protein</fullName>
    </submittedName>
</protein>
<gene>
    <name evidence="1" type="ORF">MYCIT1_LOCUS13321</name>
</gene>
<keyword evidence="2" id="KW-1185">Reference proteome</keyword>
<accession>A0AAD2H587</accession>